<keyword evidence="8" id="KW-1185">Reference proteome</keyword>
<dbReference type="AlphaFoldDB" id="A0A1L8RD10"/>
<dbReference type="Proteomes" id="UP000181884">
    <property type="component" value="Unassembled WGS sequence"/>
</dbReference>
<keyword evidence="3" id="KW-0520">NAD</keyword>
<dbReference type="Gene3D" id="1.10.1040.10">
    <property type="entry name" value="N-(1-d-carboxylethyl)-l-norvaline Dehydrogenase, domain 2"/>
    <property type="match status" value="1"/>
</dbReference>
<dbReference type="InterPro" id="IPR029154">
    <property type="entry name" value="HIBADH-like_NADP-bd"/>
</dbReference>
<feature type="domain" description="3-hydroxyisobutyrate dehydrogenase-like NAD-binding" evidence="6">
    <location>
        <begin position="165"/>
        <end position="284"/>
    </location>
</feature>
<evidence type="ECO:0000256" key="2">
    <source>
        <dbReference type="ARBA" id="ARBA00023002"/>
    </source>
</evidence>
<dbReference type="SUPFAM" id="SSF51735">
    <property type="entry name" value="NAD(P)-binding Rossmann-fold domains"/>
    <property type="match status" value="1"/>
</dbReference>
<evidence type="ECO:0000259" key="6">
    <source>
        <dbReference type="Pfam" id="PF14833"/>
    </source>
</evidence>
<evidence type="ECO:0000256" key="4">
    <source>
        <dbReference type="PIRSR" id="PIRSR000103-1"/>
    </source>
</evidence>
<gene>
    <name evidence="7" type="ORF">RU97_GL002580</name>
</gene>
<dbReference type="PANTHER" id="PTHR43060:SF15">
    <property type="entry name" value="3-HYDROXYISOBUTYRATE DEHYDROGENASE-LIKE 1, MITOCHONDRIAL-RELATED"/>
    <property type="match status" value="1"/>
</dbReference>
<proteinExistence type="inferred from homology"/>
<organism evidence="7 8">
    <name type="scientific">Enterococcus canis</name>
    <dbReference type="NCBI Taxonomy" id="214095"/>
    <lineage>
        <taxon>Bacteria</taxon>
        <taxon>Bacillati</taxon>
        <taxon>Bacillota</taxon>
        <taxon>Bacilli</taxon>
        <taxon>Lactobacillales</taxon>
        <taxon>Enterococcaceae</taxon>
        <taxon>Enterococcus</taxon>
    </lineage>
</organism>
<evidence type="ECO:0000256" key="3">
    <source>
        <dbReference type="ARBA" id="ARBA00023027"/>
    </source>
</evidence>
<dbReference type="RefSeq" id="WP_071858986.1">
    <property type="nucleotide sequence ID" value="NZ_JXKH01000008.1"/>
</dbReference>
<dbReference type="SUPFAM" id="SSF48179">
    <property type="entry name" value="6-phosphogluconate dehydrogenase C-terminal domain-like"/>
    <property type="match status" value="1"/>
</dbReference>
<dbReference type="InterPro" id="IPR036291">
    <property type="entry name" value="NAD(P)-bd_dom_sf"/>
</dbReference>
<dbReference type="GO" id="GO:0051287">
    <property type="term" value="F:NAD binding"/>
    <property type="evidence" value="ECO:0007669"/>
    <property type="project" value="InterPro"/>
</dbReference>
<dbReference type="Pfam" id="PF03446">
    <property type="entry name" value="NAD_binding_2"/>
    <property type="match status" value="1"/>
</dbReference>
<comment type="similarity">
    <text evidence="1">Belongs to the HIBADH-related family.</text>
</comment>
<dbReference type="EMBL" id="JXKH01000008">
    <property type="protein sequence ID" value="OJG17572.1"/>
    <property type="molecule type" value="Genomic_DNA"/>
</dbReference>
<dbReference type="GO" id="GO:0050661">
    <property type="term" value="F:NADP binding"/>
    <property type="evidence" value="ECO:0007669"/>
    <property type="project" value="InterPro"/>
</dbReference>
<evidence type="ECO:0000256" key="1">
    <source>
        <dbReference type="ARBA" id="ARBA00009080"/>
    </source>
</evidence>
<evidence type="ECO:0000259" key="5">
    <source>
        <dbReference type="Pfam" id="PF03446"/>
    </source>
</evidence>
<reference evidence="7 8" key="1">
    <citation type="submission" date="2014-12" db="EMBL/GenBank/DDBJ databases">
        <title>Draft genome sequences of 29 type strains of Enterococci.</title>
        <authorList>
            <person name="Zhong Z."/>
            <person name="Sun Z."/>
            <person name="Liu W."/>
            <person name="Zhang W."/>
            <person name="Zhang H."/>
        </authorList>
    </citation>
    <scope>NUCLEOTIDE SEQUENCE [LARGE SCALE GENOMIC DNA]</scope>
    <source>
        <strain evidence="7 8">DSM 17029</strain>
    </source>
</reference>
<dbReference type="GO" id="GO:0016491">
    <property type="term" value="F:oxidoreductase activity"/>
    <property type="evidence" value="ECO:0007669"/>
    <property type="project" value="UniProtKB-KW"/>
</dbReference>
<dbReference type="InterPro" id="IPR013328">
    <property type="entry name" value="6PGD_dom2"/>
</dbReference>
<dbReference type="InterPro" id="IPR006115">
    <property type="entry name" value="6PGDH_NADP-bd"/>
</dbReference>
<feature type="domain" description="6-phosphogluconate dehydrogenase NADP-binding" evidence="5">
    <location>
        <begin position="3"/>
        <end position="159"/>
    </location>
</feature>
<keyword evidence="2" id="KW-0560">Oxidoreductase</keyword>
<feature type="active site" evidence="4">
    <location>
        <position position="171"/>
    </location>
</feature>
<dbReference type="PIRSF" id="PIRSF000103">
    <property type="entry name" value="HIBADH"/>
    <property type="match status" value="1"/>
</dbReference>
<dbReference type="PANTHER" id="PTHR43060">
    <property type="entry name" value="3-HYDROXYISOBUTYRATE DEHYDROGENASE-LIKE 1, MITOCHONDRIAL-RELATED"/>
    <property type="match status" value="1"/>
</dbReference>
<dbReference type="InterPro" id="IPR008927">
    <property type="entry name" value="6-PGluconate_DH-like_C_sf"/>
</dbReference>
<dbReference type="Pfam" id="PF14833">
    <property type="entry name" value="NAD_binding_11"/>
    <property type="match status" value="1"/>
</dbReference>
<dbReference type="InterPro" id="IPR015815">
    <property type="entry name" value="HIBADH-related"/>
</dbReference>
<evidence type="ECO:0000313" key="7">
    <source>
        <dbReference type="EMBL" id="OJG17572.1"/>
    </source>
</evidence>
<evidence type="ECO:0000313" key="8">
    <source>
        <dbReference type="Proteomes" id="UP000181884"/>
    </source>
</evidence>
<dbReference type="Gene3D" id="3.40.50.720">
    <property type="entry name" value="NAD(P)-binding Rossmann-like Domain"/>
    <property type="match status" value="1"/>
</dbReference>
<sequence>MEKIGFIGTGVMGKAICGHLLKAGYELFVYNRTKEKTADLVAQGAIWCDTPTEVARQAEVIFTMVGFPADVEAVYFGETGIFQAPLAGKILVDLTTSTPTLAAKIAEKAALQEASALDAPVSGGDIGAKNGTLTIMLGGDAVAYQAVQPILAHFSKQTSLHGGAGKGQHTKMANQIMIAGTMTGLTEMLVYAAKAGLDLEQTMTTLGGGAAANFSMTSYGPRILAEDYSPGFFVKHFIKDLGIALAEAQKMSLQLPGTELAYNLYHQLAEKGYENDGTQALIKLWWPAGQVPKSAEN</sequence>
<accession>A0A1L8RD10</accession>
<dbReference type="STRING" id="214095.RU97_GL002580"/>
<comment type="caution">
    <text evidence="7">The sequence shown here is derived from an EMBL/GenBank/DDBJ whole genome shotgun (WGS) entry which is preliminary data.</text>
</comment>
<name>A0A1L8RD10_9ENTE</name>
<protein>
    <submittedName>
        <fullName evidence="7">Phosphogluconate dehydrogenase, NAD binding domain protein</fullName>
    </submittedName>
</protein>